<gene>
    <name evidence="2" type="ORF">BGW36DRAFT_385957</name>
</gene>
<reference evidence="2" key="1">
    <citation type="submission" date="2021-12" db="EMBL/GenBank/DDBJ databases">
        <title>Convergent genome expansion in fungi linked to evolution of root-endophyte symbiosis.</title>
        <authorList>
            <consortium name="DOE Joint Genome Institute"/>
            <person name="Ke Y.-H."/>
            <person name="Bonito G."/>
            <person name="Liao H.-L."/>
            <person name="Looney B."/>
            <person name="Rojas-Flechas A."/>
            <person name="Nash J."/>
            <person name="Hameed K."/>
            <person name="Schadt C."/>
            <person name="Martin F."/>
            <person name="Crous P.W."/>
            <person name="Miettinen O."/>
            <person name="Magnuson J.K."/>
            <person name="Labbe J."/>
            <person name="Jacobson D."/>
            <person name="Doktycz M.J."/>
            <person name="Veneault-Fourrey C."/>
            <person name="Kuo A."/>
            <person name="Mondo S."/>
            <person name="Calhoun S."/>
            <person name="Riley R."/>
            <person name="Ohm R."/>
            <person name="LaButti K."/>
            <person name="Andreopoulos B."/>
            <person name="Pangilinan J."/>
            <person name="Nolan M."/>
            <person name="Tritt A."/>
            <person name="Clum A."/>
            <person name="Lipzen A."/>
            <person name="Daum C."/>
            <person name="Barry K."/>
            <person name="Grigoriev I.V."/>
            <person name="Vilgalys R."/>
        </authorList>
    </citation>
    <scope>NUCLEOTIDE SEQUENCE</scope>
    <source>
        <strain evidence="2">PMI_201</strain>
    </source>
</reference>
<evidence type="ECO:0000313" key="3">
    <source>
        <dbReference type="Proteomes" id="UP001201262"/>
    </source>
</evidence>
<keyword evidence="1" id="KW-1133">Transmembrane helix</keyword>
<dbReference type="RefSeq" id="XP_046069014.1">
    <property type="nucleotide sequence ID" value="XM_046216973.1"/>
</dbReference>
<keyword evidence="3" id="KW-1185">Reference proteome</keyword>
<dbReference type="Proteomes" id="UP001201262">
    <property type="component" value="Unassembled WGS sequence"/>
</dbReference>
<comment type="caution">
    <text evidence="2">The sequence shown here is derived from an EMBL/GenBank/DDBJ whole genome shotgun (WGS) entry which is preliminary data.</text>
</comment>
<dbReference type="EMBL" id="JAJTJA010000010">
    <property type="protein sequence ID" value="KAH8693141.1"/>
    <property type="molecule type" value="Genomic_DNA"/>
</dbReference>
<keyword evidence="1" id="KW-0812">Transmembrane</keyword>
<evidence type="ECO:0000313" key="2">
    <source>
        <dbReference type="EMBL" id="KAH8693141.1"/>
    </source>
</evidence>
<evidence type="ECO:0000256" key="1">
    <source>
        <dbReference type="SAM" id="Phobius"/>
    </source>
</evidence>
<proteinExistence type="predicted"/>
<protein>
    <submittedName>
        <fullName evidence="2">Uncharacterized protein</fullName>
    </submittedName>
</protein>
<accession>A0AAD4KPK4</accession>
<keyword evidence="1" id="KW-0472">Membrane</keyword>
<feature type="transmembrane region" description="Helical" evidence="1">
    <location>
        <begin position="127"/>
        <end position="148"/>
    </location>
</feature>
<sequence length="162" mass="18199">MHSKACRDVLNSPDVLSRTPNPNHFRTEYDAALFAGPGSFNCCLSCLDLFVDALLLSALHAAILQWRDSCRFVSLLWPSSGTLNVTMHGLRAIWIPTSYSEILNRLHPCNLKLYIRSTEISPMDGRILDFVCYLSISLCVISLTFAMLRRRLSKCTSSLELS</sequence>
<organism evidence="2 3">
    <name type="scientific">Talaromyces proteolyticus</name>
    <dbReference type="NCBI Taxonomy" id="1131652"/>
    <lineage>
        <taxon>Eukaryota</taxon>
        <taxon>Fungi</taxon>
        <taxon>Dikarya</taxon>
        <taxon>Ascomycota</taxon>
        <taxon>Pezizomycotina</taxon>
        <taxon>Eurotiomycetes</taxon>
        <taxon>Eurotiomycetidae</taxon>
        <taxon>Eurotiales</taxon>
        <taxon>Trichocomaceae</taxon>
        <taxon>Talaromyces</taxon>
        <taxon>Talaromyces sect. Bacilispori</taxon>
    </lineage>
</organism>
<dbReference type="AlphaFoldDB" id="A0AAD4KPK4"/>
<name>A0AAD4KPK4_9EURO</name>
<dbReference type="GeneID" id="70247260"/>